<feature type="domain" description="RmlD-like substrate binding" evidence="1">
    <location>
        <begin position="1"/>
        <end position="149"/>
    </location>
</feature>
<gene>
    <name evidence="2" type="ORF">METZ01_LOCUS342335</name>
</gene>
<protein>
    <recommendedName>
        <fullName evidence="1">RmlD-like substrate binding domain-containing protein</fullName>
    </recommendedName>
</protein>
<dbReference type="SUPFAM" id="SSF51735">
    <property type="entry name" value="NAD(P)-binding Rossmann-fold domains"/>
    <property type="match status" value="1"/>
</dbReference>
<reference evidence="2" key="1">
    <citation type="submission" date="2018-05" db="EMBL/GenBank/DDBJ databases">
        <authorList>
            <person name="Lanie J.A."/>
            <person name="Ng W.-L."/>
            <person name="Kazmierczak K.M."/>
            <person name="Andrzejewski T.M."/>
            <person name="Davidsen T.M."/>
            <person name="Wayne K.J."/>
            <person name="Tettelin H."/>
            <person name="Glass J.I."/>
            <person name="Rusch D."/>
            <person name="Podicherti R."/>
            <person name="Tsui H.-C.T."/>
            <person name="Winkler M.E."/>
        </authorList>
    </citation>
    <scope>NUCLEOTIDE SEQUENCE</scope>
</reference>
<dbReference type="AlphaFoldDB" id="A0A382QYS6"/>
<sequence length="174" mass="19195">MRVLILGATGMLGSATLRVLMERNDWSVYGSIRSEISKELFPNNLRQRLITVGDLTQLDQLKAVLKKVQPQVVVNCISPREVGRQGSFELFSVLSLLPRRLEYLCGQLNARLIHISSDGVFSGKIGSYTEVNIPDATDPYGISKLLGEVHAPHTITIRSSIIGHELSLKTGLLE</sequence>
<dbReference type="GO" id="GO:0008831">
    <property type="term" value="F:dTDP-4-dehydrorhamnose reductase activity"/>
    <property type="evidence" value="ECO:0007669"/>
    <property type="project" value="TreeGrafter"/>
</dbReference>
<dbReference type="InterPro" id="IPR036291">
    <property type="entry name" value="NAD(P)-bd_dom_sf"/>
</dbReference>
<organism evidence="2">
    <name type="scientific">marine metagenome</name>
    <dbReference type="NCBI Taxonomy" id="408172"/>
    <lineage>
        <taxon>unclassified sequences</taxon>
        <taxon>metagenomes</taxon>
        <taxon>ecological metagenomes</taxon>
    </lineage>
</organism>
<dbReference type="PANTHER" id="PTHR10491:SF4">
    <property type="entry name" value="METHIONINE ADENOSYLTRANSFERASE 2 SUBUNIT BETA"/>
    <property type="match status" value="1"/>
</dbReference>
<evidence type="ECO:0000259" key="1">
    <source>
        <dbReference type="Pfam" id="PF04321"/>
    </source>
</evidence>
<dbReference type="Pfam" id="PF04321">
    <property type="entry name" value="RmlD_sub_bind"/>
    <property type="match status" value="1"/>
</dbReference>
<dbReference type="InterPro" id="IPR029903">
    <property type="entry name" value="RmlD-like-bd"/>
</dbReference>
<feature type="non-terminal residue" evidence="2">
    <location>
        <position position="174"/>
    </location>
</feature>
<proteinExistence type="predicted"/>
<name>A0A382QYS6_9ZZZZ</name>
<accession>A0A382QYS6</accession>
<dbReference type="InterPro" id="IPR005913">
    <property type="entry name" value="dTDP_dehydrorham_reduct"/>
</dbReference>
<dbReference type="PANTHER" id="PTHR10491">
    <property type="entry name" value="DTDP-4-DEHYDRORHAMNOSE REDUCTASE"/>
    <property type="match status" value="1"/>
</dbReference>
<dbReference type="EMBL" id="UINC01117212">
    <property type="protein sequence ID" value="SVC89481.1"/>
    <property type="molecule type" value="Genomic_DNA"/>
</dbReference>
<dbReference type="Gene3D" id="3.40.50.720">
    <property type="entry name" value="NAD(P)-binding Rossmann-like Domain"/>
    <property type="match status" value="1"/>
</dbReference>
<dbReference type="GO" id="GO:0019305">
    <property type="term" value="P:dTDP-rhamnose biosynthetic process"/>
    <property type="evidence" value="ECO:0007669"/>
    <property type="project" value="TreeGrafter"/>
</dbReference>
<dbReference type="GO" id="GO:0005829">
    <property type="term" value="C:cytosol"/>
    <property type="evidence" value="ECO:0007669"/>
    <property type="project" value="TreeGrafter"/>
</dbReference>
<evidence type="ECO:0000313" key="2">
    <source>
        <dbReference type="EMBL" id="SVC89481.1"/>
    </source>
</evidence>